<keyword evidence="3" id="KW-1185">Reference proteome</keyword>
<evidence type="ECO:0000256" key="1">
    <source>
        <dbReference type="SAM" id="MobiDB-lite"/>
    </source>
</evidence>
<sequence length="75" mass="7761">VETLSSLASRYVRPPVDSCGASLGANVPLEMDRDETAGSSVSPEVYGKALVGRRGSGGGPRESRCLVHEGLLSES</sequence>
<name>A0ABD2BZ03_VESSQ</name>
<feature type="non-terminal residue" evidence="2">
    <location>
        <position position="1"/>
    </location>
</feature>
<feature type="region of interest" description="Disordered" evidence="1">
    <location>
        <begin position="51"/>
        <end position="75"/>
    </location>
</feature>
<comment type="caution">
    <text evidence="2">The sequence shown here is derived from an EMBL/GenBank/DDBJ whole genome shotgun (WGS) entry which is preliminary data.</text>
</comment>
<proteinExistence type="predicted"/>
<evidence type="ECO:0000313" key="3">
    <source>
        <dbReference type="Proteomes" id="UP001607302"/>
    </source>
</evidence>
<reference evidence="2 3" key="1">
    <citation type="journal article" date="2024" name="Ann. Entomol. Soc. Am.">
        <title>Genomic analyses of the southern and eastern yellowjacket wasps (Hymenoptera: Vespidae) reveal evolutionary signatures of social life.</title>
        <authorList>
            <person name="Catto M.A."/>
            <person name="Caine P.B."/>
            <person name="Orr S.E."/>
            <person name="Hunt B.G."/>
            <person name="Goodisman M.A.D."/>
        </authorList>
    </citation>
    <scope>NUCLEOTIDE SEQUENCE [LARGE SCALE GENOMIC DNA]</scope>
    <source>
        <strain evidence="2">233</strain>
        <tissue evidence="2">Head and thorax</tissue>
    </source>
</reference>
<evidence type="ECO:0000313" key="2">
    <source>
        <dbReference type="EMBL" id="KAL2738008.1"/>
    </source>
</evidence>
<protein>
    <submittedName>
        <fullName evidence="2">Uncharacterized protein</fullName>
    </submittedName>
</protein>
<dbReference type="Proteomes" id="UP001607302">
    <property type="component" value="Unassembled WGS sequence"/>
</dbReference>
<dbReference type="EMBL" id="JAUDFV010000027">
    <property type="protein sequence ID" value="KAL2738008.1"/>
    <property type="molecule type" value="Genomic_DNA"/>
</dbReference>
<accession>A0ABD2BZ03</accession>
<organism evidence="2 3">
    <name type="scientific">Vespula squamosa</name>
    <name type="common">Southern yellow jacket</name>
    <name type="synonym">Wasp</name>
    <dbReference type="NCBI Taxonomy" id="30214"/>
    <lineage>
        <taxon>Eukaryota</taxon>
        <taxon>Metazoa</taxon>
        <taxon>Ecdysozoa</taxon>
        <taxon>Arthropoda</taxon>
        <taxon>Hexapoda</taxon>
        <taxon>Insecta</taxon>
        <taxon>Pterygota</taxon>
        <taxon>Neoptera</taxon>
        <taxon>Endopterygota</taxon>
        <taxon>Hymenoptera</taxon>
        <taxon>Apocrita</taxon>
        <taxon>Aculeata</taxon>
        <taxon>Vespoidea</taxon>
        <taxon>Vespidae</taxon>
        <taxon>Vespinae</taxon>
        <taxon>Vespula</taxon>
    </lineage>
</organism>
<gene>
    <name evidence="2" type="ORF">V1478_002094</name>
</gene>
<dbReference type="AlphaFoldDB" id="A0ABD2BZ03"/>